<reference evidence="1 2" key="1">
    <citation type="submission" date="2019-07" db="EMBL/GenBank/DDBJ databases">
        <title>Novel species of Flavobacterium.</title>
        <authorList>
            <person name="Liu Q."/>
            <person name="Xin Y.-H."/>
        </authorList>
    </citation>
    <scope>NUCLEOTIDE SEQUENCE [LARGE SCALE GENOMIC DNA]</scope>
    <source>
        <strain evidence="1 2">LB1R34</strain>
    </source>
</reference>
<accession>A0A553EDW9</accession>
<dbReference type="OrthoDB" id="680581at2"/>
<organism evidence="1 2">
    <name type="scientific">Flavobacterium restrictum</name>
    <dbReference type="NCBI Taxonomy" id="2594428"/>
    <lineage>
        <taxon>Bacteria</taxon>
        <taxon>Pseudomonadati</taxon>
        <taxon>Bacteroidota</taxon>
        <taxon>Flavobacteriia</taxon>
        <taxon>Flavobacteriales</taxon>
        <taxon>Flavobacteriaceae</taxon>
        <taxon>Flavobacterium</taxon>
    </lineage>
</organism>
<dbReference type="Proteomes" id="UP000316371">
    <property type="component" value="Unassembled WGS sequence"/>
</dbReference>
<keyword evidence="2" id="KW-1185">Reference proteome</keyword>
<dbReference type="AlphaFoldDB" id="A0A553EDW9"/>
<proteinExistence type="predicted"/>
<sequence>MKTEAELNENILKITTTIRNEFPELIKFLNEMPVTIPTDQSPEMNNKILQEYYDSLLNLLRKYAPNHPSCMNNF</sequence>
<evidence type="ECO:0000313" key="1">
    <source>
        <dbReference type="EMBL" id="TRX43151.1"/>
    </source>
</evidence>
<evidence type="ECO:0000313" key="2">
    <source>
        <dbReference type="Proteomes" id="UP000316371"/>
    </source>
</evidence>
<comment type="caution">
    <text evidence="1">The sequence shown here is derived from an EMBL/GenBank/DDBJ whole genome shotgun (WGS) entry which is preliminary data.</text>
</comment>
<gene>
    <name evidence="1" type="ORF">FNW21_02095</name>
</gene>
<protein>
    <submittedName>
        <fullName evidence="1">Uncharacterized protein</fullName>
    </submittedName>
</protein>
<dbReference type="EMBL" id="VJZT01000001">
    <property type="protein sequence ID" value="TRX43151.1"/>
    <property type="molecule type" value="Genomic_DNA"/>
</dbReference>
<dbReference type="RefSeq" id="WP_144255072.1">
    <property type="nucleotide sequence ID" value="NZ_VJZT01000001.1"/>
</dbReference>
<name>A0A553EDW9_9FLAO</name>